<accession>D7CSN3</accession>
<keyword evidence="1" id="KW-0812">Transmembrane</keyword>
<feature type="transmembrane region" description="Helical" evidence="1">
    <location>
        <begin position="286"/>
        <end position="313"/>
    </location>
</feature>
<gene>
    <name evidence="2" type="ordered locus">Trad_2344</name>
</gene>
<proteinExistence type="predicted"/>
<feature type="transmembrane region" description="Helical" evidence="1">
    <location>
        <begin position="371"/>
        <end position="394"/>
    </location>
</feature>
<keyword evidence="3" id="KW-1185">Reference proteome</keyword>
<organism evidence="2 3">
    <name type="scientific">Truepera radiovictrix (strain DSM 17093 / CIP 108686 / LMG 22925 / RQ-24)</name>
    <dbReference type="NCBI Taxonomy" id="649638"/>
    <lineage>
        <taxon>Bacteria</taxon>
        <taxon>Thermotogati</taxon>
        <taxon>Deinococcota</taxon>
        <taxon>Deinococci</taxon>
        <taxon>Trueperales</taxon>
        <taxon>Trueperaceae</taxon>
        <taxon>Truepera</taxon>
    </lineage>
</organism>
<dbReference type="STRING" id="649638.Trad_2344"/>
<sequence>MRLGPTWLVAHKEILSTLRDRRAILSNLLIPFFLLPALMLGLPLLLGGLFERETAEVAEVGVEGLERLPEPFVRALEARDLTPVATDDVAAAVREGRFNAGLRVPAAFDVALTRGDAQLELVRKSGLQSDLLSGRLEGAVVDVRDELVEVRLRAAGLDPAVLEPVALRTVDASTPAERAGAFSWLVPFFIMLWTLMGGQMTAIDATAGEKERGTLEVLLVSPIRRVEVVVGKFVATLLFGLSAAVMAVLGLLFSSFVLGLLFMGRLGSEGRELATAMGGSLTLEGASVGALLVSSLLLAALVAALLMAVTLFARSYKEAQAYVGPLSLVLILPVVVLQFADFFELGTAFYAVPALGTLLLMDELVTGGASASALALAWGSSLLTTALLLGFALLNFRRERVLFRT</sequence>
<dbReference type="PANTHER" id="PTHR43471">
    <property type="entry name" value="ABC TRANSPORTER PERMEASE"/>
    <property type="match status" value="1"/>
</dbReference>
<keyword evidence="1" id="KW-1133">Transmembrane helix</keyword>
<feature type="transmembrane region" description="Helical" evidence="1">
    <location>
        <begin position="325"/>
        <end position="351"/>
    </location>
</feature>
<dbReference type="Pfam" id="PF12679">
    <property type="entry name" value="ABC2_membrane_2"/>
    <property type="match status" value="1"/>
</dbReference>
<evidence type="ECO:0000313" key="3">
    <source>
        <dbReference type="Proteomes" id="UP000000379"/>
    </source>
</evidence>
<dbReference type="GO" id="GO:0016020">
    <property type="term" value="C:membrane"/>
    <property type="evidence" value="ECO:0007669"/>
    <property type="project" value="UniProtKB-SubCell"/>
</dbReference>
<evidence type="ECO:0000313" key="2">
    <source>
        <dbReference type="EMBL" id="ADI15453.1"/>
    </source>
</evidence>
<dbReference type="AlphaFoldDB" id="D7CSN3"/>
<dbReference type="OrthoDB" id="5486437at2"/>
<dbReference type="PANTHER" id="PTHR43471:SF3">
    <property type="entry name" value="ABC TRANSPORTER PERMEASE PROTEIN NATB"/>
    <property type="match status" value="1"/>
</dbReference>
<keyword evidence="1" id="KW-0472">Membrane</keyword>
<name>D7CSN3_TRURR</name>
<reference evidence="2 3" key="2">
    <citation type="journal article" date="2011" name="Stand. Genomic Sci.">
        <title>Complete genome sequence of Truepera radiovictrix type strain (RQ-24).</title>
        <authorList>
            <person name="Ivanova N."/>
            <person name="Rohde C."/>
            <person name="Munk C."/>
            <person name="Nolan M."/>
            <person name="Lucas S."/>
            <person name="Del Rio T.G."/>
            <person name="Tice H."/>
            <person name="Deshpande S."/>
            <person name="Cheng J.F."/>
            <person name="Tapia R."/>
            <person name="Han C."/>
            <person name="Goodwin L."/>
            <person name="Pitluck S."/>
            <person name="Liolios K."/>
            <person name="Mavromatis K."/>
            <person name="Mikhailova N."/>
            <person name="Pati A."/>
            <person name="Chen A."/>
            <person name="Palaniappan K."/>
            <person name="Land M."/>
            <person name="Hauser L."/>
            <person name="Chang Y.J."/>
            <person name="Jeffries C.D."/>
            <person name="Brambilla E."/>
            <person name="Rohde M."/>
            <person name="Goker M."/>
            <person name="Tindall B.J."/>
            <person name="Woyke T."/>
            <person name="Bristow J."/>
            <person name="Eisen J.A."/>
            <person name="Markowitz V."/>
            <person name="Hugenholtz P."/>
            <person name="Kyrpides N.C."/>
            <person name="Klenk H.P."/>
            <person name="Lapidus A."/>
        </authorList>
    </citation>
    <scope>NUCLEOTIDE SEQUENCE [LARGE SCALE GENOMIC DNA]</scope>
    <source>
        <strain evidence="3">DSM 17093 / CIP 108686 / LMG 22925 / RQ-24</strain>
    </source>
</reference>
<dbReference type="HOGENOM" id="CLU_022118_1_0_0"/>
<reference evidence="3" key="1">
    <citation type="submission" date="2010-05" db="EMBL/GenBank/DDBJ databases">
        <title>The complete genome of Truepera radiovictris DSM 17093.</title>
        <authorList>
            <consortium name="US DOE Joint Genome Institute (JGI-PGF)"/>
            <person name="Lucas S."/>
            <person name="Copeland A."/>
            <person name="Lapidus A."/>
            <person name="Glavina del Rio T."/>
            <person name="Dalin E."/>
            <person name="Tice H."/>
            <person name="Bruce D."/>
            <person name="Goodwin L."/>
            <person name="Pitluck S."/>
            <person name="Kyrpides N."/>
            <person name="Mavromatis K."/>
            <person name="Ovchinnikova G."/>
            <person name="Munk A.C."/>
            <person name="Detter J.C."/>
            <person name="Han C."/>
            <person name="Tapia R."/>
            <person name="Land M."/>
            <person name="Hauser L."/>
            <person name="Markowitz V."/>
            <person name="Cheng J.-F."/>
            <person name="Hugenholtz P."/>
            <person name="Woyke T."/>
            <person name="Wu D."/>
            <person name="Tindall B."/>
            <person name="Pomrenke H.G."/>
            <person name="Brambilla E."/>
            <person name="Klenk H.-P."/>
            <person name="Eisen J.A."/>
        </authorList>
    </citation>
    <scope>NUCLEOTIDE SEQUENCE [LARGE SCALE GENOMIC DNA]</scope>
    <source>
        <strain evidence="3">DSM 17093 / CIP 108686 / LMG 22925 / RQ-24</strain>
    </source>
</reference>
<protein>
    <submittedName>
        <fullName evidence="2">ABC-2 type transporter</fullName>
    </submittedName>
</protein>
<dbReference type="EMBL" id="CP002049">
    <property type="protein sequence ID" value="ADI15453.1"/>
    <property type="molecule type" value="Genomic_DNA"/>
</dbReference>
<dbReference type="KEGG" id="tra:Trad_2344"/>
<dbReference type="GO" id="GO:0140359">
    <property type="term" value="F:ABC-type transporter activity"/>
    <property type="evidence" value="ECO:0007669"/>
    <property type="project" value="InterPro"/>
</dbReference>
<feature type="transmembrane region" description="Helical" evidence="1">
    <location>
        <begin position="233"/>
        <end position="266"/>
    </location>
</feature>
<dbReference type="eggNOG" id="COG1668">
    <property type="taxonomic scope" value="Bacteria"/>
</dbReference>
<dbReference type="Proteomes" id="UP000000379">
    <property type="component" value="Chromosome"/>
</dbReference>
<feature type="transmembrane region" description="Helical" evidence="1">
    <location>
        <begin position="28"/>
        <end position="50"/>
    </location>
</feature>
<evidence type="ECO:0000256" key="1">
    <source>
        <dbReference type="SAM" id="Phobius"/>
    </source>
</evidence>
<dbReference type="RefSeq" id="WP_013178816.1">
    <property type="nucleotide sequence ID" value="NC_014221.1"/>
</dbReference>